<dbReference type="Pfam" id="PF00188">
    <property type="entry name" value="CAP"/>
    <property type="match status" value="1"/>
</dbReference>
<gene>
    <name evidence="4" type="ORF">GCM10009544_63030</name>
</gene>
<sequence>MGRHRRSAPQTPGHPPAVPAAAAPPTRERTDPGPPYEPDDPQDRHGGAGRAGRGRAKAPVRTGLLGASAAMAMGVVAVASGLFSGGDTLQLGGGSGPGGPGGQVRAEEPSFEVPSADSPAAAAPAPERARPPVRREAGRTGNDYAPQGAPASPVPQAPPDAPAEQPRSDHGGVSGTAPEPEAPPVTAPSSDPVGSVVAAGTDTVRAAQPRPADFTASPLSQVLTLVNQERAKAGLRPLKASTRLSTLAQRFSEDMARRGFFAHTDPEGRTPWDRAAKRGIGNLGGENIARGHPDARAVMDAWMRSAGHRANILNREYRTLGLGLSSGRGGPWWTQDFGY</sequence>
<dbReference type="Gene3D" id="3.40.33.10">
    <property type="entry name" value="CAP"/>
    <property type="match status" value="1"/>
</dbReference>
<dbReference type="PANTHER" id="PTHR31157:SF1">
    <property type="entry name" value="SCP DOMAIN-CONTAINING PROTEIN"/>
    <property type="match status" value="1"/>
</dbReference>
<name>A0ABP3L6B4_9ACTN</name>
<keyword evidence="2" id="KW-0472">Membrane</keyword>
<keyword evidence="2" id="KW-0812">Transmembrane</keyword>
<evidence type="ECO:0000256" key="2">
    <source>
        <dbReference type="SAM" id="Phobius"/>
    </source>
</evidence>
<evidence type="ECO:0000259" key="3">
    <source>
        <dbReference type="Pfam" id="PF00188"/>
    </source>
</evidence>
<feature type="transmembrane region" description="Helical" evidence="2">
    <location>
        <begin position="63"/>
        <end position="83"/>
    </location>
</feature>
<dbReference type="InterPro" id="IPR014044">
    <property type="entry name" value="CAP_dom"/>
</dbReference>
<dbReference type="EMBL" id="BAAAHB010000141">
    <property type="protein sequence ID" value="GAA0494193.1"/>
    <property type="molecule type" value="Genomic_DNA"/>
</dbReference>
<evidence type="ECO:0000313" key="4">
    <source>
        <dbReference type="EMBL" id="GAA0494193.1"/>
    </source>
</evidence>
<feature type="domain" description="SCP" evidence="3">
    <location>
        <begin position="223"/>
        <end position="337"/>
    </location>
</feature>
<dbReference type="CDD" id="cd05379">
    <property type="entry name" value="CAP_bacterial"/>
    <property type="match status" value="1"/>
</dbReference>
<accession>A0ABP3L6B4</accession>
<dbReference type="InterPro" id="IPR035940">
    <property type="entry name" value="CAP_sf"/>
</dbReference>
<dbReference type="SUPFAM" id="SSF55797">
    <property type="entry name" value="PR-1-like"/>
    <property type="match status" value="1"/>
</dbReference>
<comment type="caution">
    <text evidence="4">The sequence shown here is derived from an EMBL/GenBank/DDBJ whole genome shotgun (WGS) entry which is preliminary data.</text>
</comment>
<dbReference type="RefSeq" id="WP_344097485.1">
    <property type="nucleotide sequence ID" value="NZ_BAAAHB010000141.1"/>
</dbReference>
<keyword evidence="5" id="KW-1185">Reference proteome</keyword>
<reference evidence="5" key="1">
    <citation type="journal article" date="2019" name="Int. J. Syst. Evol. Microbiol.">
        <title>The Global Catalogue of Microorganisms (GCM) 10K type strain sequencing project: providing services to taxonomists for standard genome sequencing and annotation.</title>
        <authorList>
            <consortium name="The Broad Institute Genomics Platform"/>
            <consortium name="The Broad Institute Genome Sequencing Center for Infectious Disease"/>
            <person name="Wu L."/>
            <person name="Ma J."/>
        </authorList>
    </citation>
    <scope>NUCLEOTIDE SEQUENCE [LARGE SCALE GENOMIC DNA]</scope>
    <source>
        <strain evidence="5">JCM 10649</strain>
    </source>
</reference>
<evidence type="ECO:0000313" key="5">
    <source>
        <dbReference type="Proteomes" id="UP001499895"/>
    </source>
</evidence>
<feature type="compositionally biased region" description="Low complexity" evidence="1">
    <location>
        <begin position="113"/>
        <end position="126"/>
    </location>
</feature>
<feature type="region of interest" description="Disordered" evidence="1">
    <location>
        <begin position="1"/>
        <end position="59"/>
    </location>
</feature>
<protein>
    <submittedName>
        <fullName evidence="4">CAP domain-containing protein</fullName>
    </submittedName>
</protein>
<feature type="compositionally biased region" description="Basic and acidic residues" evidence="1">
    <location>
        <begin position="127"/>
        <end position="138"/>
    </location>
</feature>
<evidence type="ECO:0000256" key="1">
    <source>
        <dbReference type="SAM" id="MobiDB-lite"/>
    </source>
</evidence>
<feature type="compositionally biased region" description="Pro residues" evidence="1">
    <location>
        <begin position="152"/>
        <end position="161"/>
    </location>
</feature>
<organism evidence="4 5">
    <name type="scientific">Streptomyces stramineus</name>
    <dbReference type="NCBI Taxonomy" id="173861"/>
    <lineage>
        <taxon>Bacteria</taxon>
        <taxon>Bacillati</taxon>
        <taxon>Actinomycetota</taxon>
        <taxon>Actinomycetes</taxon>
        <taxon>Kitasatosporales</taxon>
        <taxon>Streptomycetaceae</taxon>
        <taxon>Streptomyces</taxon>
    </lineage>
</organism>
<keyword evidence="2" id="KW-1133">Transmembrane helix</keyword>
<feature type="region of interest" description="Disordered" evidence="1">
    <location>
        <begin position="84"/>
        <end position="196"/>
    </location>
</feature>
<dbReference type="Proteomes" id="UP001499895">
    <property type="component" value="Unassembled WGS sequence"/>
</dbReference>
<proteinExistence type="predicted"/>
<feature type="compositionally biased region" description="Gly residues" evidence="1">
    <location>
        <begin position="91"/>
        <end position="102"/>
    </location>
</feature>
<dbReference type="PANTHER" id="PTHR31157">
    <property type="entry name" value="SCP DOMAIN-CONTAINING PROTEIN"/>
    <property type="match status" value="1"/>
</dbReference>